<feature type="binding site" evidence="12">
    <location>
        <position position="73"/>
    </location>
    <ligand>
        <name>Ca(2+)</name>
        <dbReference type="ChEBI" id="CHEBI:29108"/>
        <label>1</label>
    </ligand>
</feature>
<evidence type="ECO:0000256" key="5">
    <source>
        <dbReference type="ARBA" id="ARBA00022723"/>
    </source>
</evidence>
<keyword evidence="6 15" id="KW-0732">Signal</keyword>
<dbReference type="GO" id="GO:0006979">
    <property type="term" value="P:response to oxidative stress"/>
    <property type="evidence" value="ECO:0007669"/>
    <property type="project" value="UniProtKB-UniRule"/>
</dbReference>
<dbReference type="PRINTS" id="PR00461">
    <property type="entry name" value="PLPEROXIDASE"/>
</dbReference>
<comment type="caution">
    <text evidence="17">The sequence shown here is derived from an EMBL/GenBank/DDBJ whole genome shotgun (WGS) entry which is preliminary data.</text>
</comment>
<evidence type="ECO:0000313" key="17">
    <source>
        <dbReference type="EMBL" id="CAL0317242.1"/>
    </source>
</evidence>
<comment type="catalytic activity">
    <reaction evidence="1 15">
        <text>2 a phenolic donor + H2O2 = 2 a phenolic radical donor + 2 H2O</text>
        <dbReference type="Rhea" id="RHEA:56136"/>
        <dbReference type="ChEBI" id="CHEBI:15377"/>
        <dbReference type="ChEBI" id="CHEBI:16240"/>
        <dbReference type="ChEBI" id="CHEBI:139520"/>
        <dbReference type="ChEBI" id="CHEBI:139521"/>
        <dbReference type="EC" id="1.11.1.7"/>
    </reaction>
</comment>
<keyword evidence="12 15" id="KW-0106">Calcium</keyword>
<dbReference type="CDD" id="cd00693">
    <property type="entry name" value="secretory_peroxidase"/>
    <property type="match status" value="1"/>
</dbReference>
<dbReference type="GO" id="GO:0042744">
    <property type="term" value="P:hydrogen peroxide catabolic process"/>
    <property type="evidence" value="ECO:0007669"/>
    <property type="project" value="UniProtKB-KW"/>
</dbReference>
<dbReference type="SUPFAM" id="SSF48113">
    <property type="entry name" value="Heme-dependent peroxidases"/>
    <property type="match status" value="1"/>
</dbReference>
<organism evidence="17 18">
    <name type="scientific">Lupinus luteus</name>
    <name type="common">European yellow lupine</name>
    <dbReference type="NCBI Taxonomy" id="3873"/>
    <lineage>
        <taxon>Eukaryota</taxon>
        <taxon>Viridiplantae</taxon>
        <taxon>Streptophyta</taxon>
        <taxon>Embryophyta</taxon>
        <taxon>Tracheophyta</taxon>
        <taxon>Spermatophyta</taxon>
        <taxon>Magnoliopsida</taxon>
        <taxon>eudicotyledons</taxon>
        <taxon>Gunneridae</taxon>
        <taxon>Pentapetalae</taxon>
        <taxon>rosids</taxon>
        <taxon>fabids</taxon>
        <taxon>Fabales</taxon>
        <taxon>Fabaceae</taxon>
        <taxon>Papilionoideae</taxon>
        <taxon>50 kb inversion clade</taxon>
        <taxon>genistoids sensu lato</taxon>
        <taxon>core genistoids</taxon>
        <taxon>Genisteae</taxon>
        <taxon>Lupinus</taxon>
    </lineage>
</organism>
<dbReference type="InterPro" id="IPR002016">
    <property type="entry name" value="Haem_peroxidase"/>
</dbReference>
<evidence type="ECO:0000256" key="8">
    <source>
        <dbReference type="ARBA" id="ARBA00023004"/>
    </source>
</evidence>
<evidence type="ECO:0000256" key="7">
    <source>
        <dbReference type="ARBA" id="ARBA00023002"/>
    </source>
</evidence>
<feature type="active site" description="Proton acceptor" evidence="10">
    <location>
        <position position="64"/>
    </location>
</feature>
<comment type="cofactor">
    <cofactor evidence="12 15">
        <name>Ca(2+)</name>
        <dbReference type="ChEBI" id="CHEBI:29108"/>
    </cofactor>
    <text evidence="12 15">Binds 2 calcium ions per subunit.</text>
</comment>
<reference evidence="17 18" key="1">
    <citation type="submission" date="2024-03" db="EMBL/GenBank/DDBJ databases">
        <authorList>
            <person name="Martinez-Hernandez J."/>
        </authorList>
    </citation>
    <scope>NUCLEOTIDE SEQUENCE [LARGE SCALE GENOMIC DNA]</scope>
</reference>
<keyword evidence="15" id="KW-0376">Hydrogen peroxide</keyword>
<accession>A0AAV1X7C6</accession>
<dbReference type="GO" id="GO:0046872">
    <property type="term" value="F:metal ion binding"/>
    <property type="evidence" value="ECO:0007669"/>
    <property type="project" value="UniProtKB-UniRule"/>
</dbReference>
<evidence type="ECO:0000256" key="10">
    <source>
        <dbReference type="PIRSR" id="PIRSR600823-1"/>
    </source>
</evidence>
<feature type="binding site" evidence="12">
    <location>
        <position position="87"/>
    </location>
    <ligand>
        <name>Ca(2+)</name>
        <dbReference type="ChEBI" id="CHEBI:29108"/>
        <label>1</label>
    </ligand>
</feature>
<keyword evidence="5 12" id="KW-0479">Metal-binding</keyword>
<sequence length="327" mass="36484">MPSSNTITLFFFLFFFPILSHSRLSLNFYDHSCPRFHQIIEDIVTSKQISSPTTAAATIRLFLHDCLLPNGCDASLLLSSTPFSPSERDNDINLSLPGDAFDLIVRAKTALELACPTTVSCSDILAVAARNLLVMLGGPHFPVFLGRRDGTVSTSSSVTNHLPKPTMPMTQIVDIFTRRGFTVEEFVALTGAHTVGLTHCSEIFQNRSVDNNVNEKYNDGYNPRFAEGLKKACGNYINDPTLSVFNDIMTPSKFDNVYFQNLPKGLGVLKSDHGLYSDNRTRPFVHKFGEDQDLFFKVFARSMQKLSLLGVKTGRRGEIRRRCDQVN</sequence>
<keyword evidence="3 15" id="KW-0575">Peroxidase</keyword>
<feature type="binding site" evidence="12">
    <location>
        <position position="71"/>
    </location>
    <ligand>
        <name>Ca(2+)</name>
        <dbReference type="ChEBI" id="CHEBI:29108"/>
        <label>1</label>
    </ligand>
</feature>
<evidence type="ECO:0000313" key="18">
    <source>
        <dbReference type="Proteomes" id="UP001497480"/>
    </source>
</evidence>
<comment type="function">
    <text evidence="15">Removal of H(2)O(2), oxidation of toxic reductants, biosynthesis and degradation of lignin, suberization, auxin catabolism, response to environmental stresses such as wounding, pathogen attack and oxidative stress.</text>
</comment>
<keyword evidence="4 15" id="KW-0349">Heme</keyword>
<dbReference type="Pfam" id="PF00141">
    <property type="entry name" value="peroxidase"/>
    <property type="match status" value="1"/>
</dbReference>
<feature type="chain" id="PRO_5043092642" description="Peroxidase" evidence="15">
    <location>
        <begin position="23"/>
        <end position="327"/>
    </location>
</feature>
<feature type="domain" description="Plant heme peroxidase family profile" evidence="16">
    <location>
        <begin position="23"/>
        <end position="327"/>
    </location>
</feature>
<name>A0AAV1X7C6_LUPLU</name>
<dbReference type="GO" id="GO:0005576">
    <property type="term" value="C:extracellular region"/>
    <property type="evidence" value="ECO:0007669"/>
    <property type="project" value="UniProtKB-SubCell"/>
</dbReference>
<feature type="disulfide bond" evidence="14">
    <location>
        <begin position="121"/>
        <end position="323"/>
    </location>
</feature>
<feature type="binding site" evidence="12">
    <location>
        <position position="247"/>
    </location>
    <ligand>
        <name>Ca(2+)</name>
        <dbReference type="ChEBI" id="CHEBI:29108"/>
        <label>2</label>
    </ligand>
</feature>
<evidence type="ECO:0000256" key="15">
    <source>
        <dbReference type="RuleBase" id="RU362060"/>
    </source>
</evidence>
<keyword evidence="8 12" id="KW-0408">Iron</keyword>
<feature type="binding site" description="axial binding residue" evidence="12">
    <location>
        <position position="193"/>
    </location>
    <ligand>
        <name>heme b</name>
        <dbReference type="ChEBI" id="CHEBI:60344"/>
    </ligand>
    <ligandPart>
        <name>Fe</name>
        <dbReference type="ChEBI" id="CHEBI:18248"/>
    </ligandPart>
</feature>
<keyword evidence="9 14" id="KW-1015">Disulfide bond</keyword>
<dbReference type="EC" id="1.11.1.7" evidence="2 15"/>
<evidence type="ECO:0000256" key="11">
    <source>
        <dbReference type="PIRSR" id="PIRSR600823-2"/>
    </source>
</evidence>
<keyword evidence="15" id="KW-0964">Secreted</keyword>
<feature type="binding site" evidence="11">
    <location>
        <position position="163"/>
    </location>
    <ligand>
        <name>substrate</name>
    </ligand>
</feature>
<proteinExistence type="inferred from homology"/>
<protein>
    <recommendedName>
        <fullName evidence="2 15">Peroxidase</fullName>
        <ecNumber evidence="2 15">1.11.1.7</ecNumber>
    </recommendedName>
</protein>
<evidence type="ECO:0000256" key="14">
    <source>
        <dbReference type="PIRSR" id="PIRSR600823-5"/>
    </source>
</evidence>
<feature type="binding site" evidence="12">
    <location>
        <position position="75"/>
    </location>
    <ligand>
        <name>Ca(2+)</name>
        <dbReference type="ChEBI" id="CHEBI:29108"/>
        <label>1</label>
    </ligand>
</feature>
<evidence type="ECO:0000256" key="12">
    <source>
        <dbReference type="PIRSR" id="PIRSR600823-3"/>
    </source>
</evidence>
<feature type="binding site" evidence="12">
    <location>
        <position position="194"/>
    </location>
    <ligand>
        <name>Ca(2+)</name>
        <dbReference type="ChEBI" id="CHEBI:29108"/>
        <label>2</label>
    </ligand>
</feature>
<feature type="disulfide bond" evidence="14">
    <location>
        <begin position="200"/>
        <end position="233"/>
    </location>
</feature>
<feature type="site" description="Transition state stabilizer" evidence="13">
    <location>
        <position position="60"/>
    </location>
</feature>
<dbReference type="FunFam" id="1.10.420.10:FF:000007">
    <property type="entry name" value="Peroxidase"/>
    <property type="match status" value="1"/>
</dbReference>
<comment type="subcellular location">
    <subcellularLocation>
        <location evidence="15">Secreted</location>
    </subcellularLocation>
</comment>
<dbReference type="PROSITE" id="PS50873">
    <property type="entry name" value="PEROXIDASE_4"/>
    <property type="match status" value="1"/>
</dbReference>
<dbReference type="InterPro" id="IPR000823">
    <property type="entry name" value="Peroxidase_pln"/>
</dbReference>
<gene>
    <name evidence="17" type="ORF">LLUT_LOCUS18302</name>
</gene>
<feature type="disulfide bond" evidence="14">
    <location>
        <begin position="66"/>
        <end position="72"/>
    </location>
</feature>
<evidence type="ECO:0000256" key="1">
    <source>
        <dbReference type="ARBA" id="ARBA00000189"/>
    </source>
</evidence>
<comment type="similarity">
    <text evidence="15">Belongs to the peroxidase family. Classical plant (class III) peroxidase subfamily.</text>
</comment>
<feature type="binding site" evidence="12">
    <location>
        <position position="250"/>
    </location>
    <ligand>
        <name>Ca(2+)</name>
        <dbReference type="ChEBI" id="CHEBI:29108"/>
        <label>2</label>
    </ligand>
</feature>
<dbReference type="InterPro" id="IPR010255">
    <property type="entry name" value="Haem_peroxidase_sf"/>
</dbReference>
<feature type="signal peptide" evidence="15">
    <location>
        <begin position="1"/>
        <end position="22"/>
    </location>
</feature>
<dbReference type="PANTHER" id="PTHR31517:SF11">
    <property type="entry name" value="PEROXIDASE 31"/>
    <property type="match status" value="1"/>
</dbReference>
<comment type="cofactor">
    <cofactor evidence="12 15">
        <name>heme b</name>
        <dbReference type="ChEBI" id="CHEBI:60344"/>
    </cofactor>
    <text evidence="12 15">Binds 1 heme b (iron(II)-protoporphyrin IX) group per subunit.</text>
</comment>
<dbReference type="Gene3D" id="1.10.420.10">
    <property type="entry name" value="Peroxidase, domain 2"/>
    <property type="match status" value="1"/>
</dbReference>
<keyword evidence="7 15" id="KW-0560">Oxidoreductase</keyword>
<dbReference type="Gene3D" id="1.10.520.10">
    <property type="match status" value="1"/>
</dbReference>
<evidence type="ECO:0000256" key="6">
    <source>
        <dbReference type="ARBA" id="ARBA00022729"/>
    </source>
</evidence>
<dbReference type="Proteomes" id="UP001497480">
    <property type="component" value="Unassembled WGS sequence"/>
</dbReference>
<dbReference type="EMBL" id="CAXHTB010000012">
    <property type="protein sequence ID" value="CAL0317242.1"/>
    <property type="molecule type" value="Genomic_DNA"/>
</dbReference>
<evidence type="ECO:0000259" key="16">
    <source>
        <dbReference type="PROSITE" id="PS50873"/>
    </source>
</evidence>
<evidence type="ECO:0000256" key="2">
    <source>
        <dbReference type="ARBA" id="ARBA00012313"/>
    </source>
</evidence>
<dbReference type="AlphaFoldDB" id="A0AAV1X7C6"/>
<dbReference type="GO" id="GO:0140825">
    <property type="term" value="F:lactoperoxidase activity"/>
    <property type="evidence" value="ECO:0007669"/>
    <property type="project" value="UniProtKB-EC"/>
</dbReference>
<feature type="disulfide bond" evidence="14">
    <location>
        <begin position="33"/>
        <end position="115"/>
    </location>
</feature>
<keyword evidence="18" id="KW-1185">Reference proteome</keyword>
<feature type="binding site" evidence="12">
    <location>
        <position position="255"/>
    </location>
    <ligand>
        <name>Ca(2+)</name>
        <dbReference type="ChEBI" id="CHEBI:29108"/>
        <label>2</label>
    </ligand>
</feature>
<evidence type="ECO:0000256" key="13">
    <source>
        <dbReference type="PIRSR" id="PIRSR600823-4"/>
    </source>
</evidence>
<dbReference type="InterPro" id="IPR033905">
    <property type="entry name" value="Secretory_peroxidase"/>
</dbReference>
<dbReference type="PRINTS" id="PR00458">
    <property type="entry name" value="PEROXIDASE"/>
</dbReference>
<evidence type="ECO:0000256" key="9">
    <source>
        <dbReference type="ARBA" id="ARBA00023157"/>
    </source>
</evidence>
<feature type="binding site" evidence="12">
    <location>
        <position position="65"/>
    </location>
    <ligand>
        <name>Ca(2+)</name>
        <dbReference type="ChEBI" id="CHEBI:29108"/>
        <label>1</label>
    </ligand>
</feature>
<evidence type="ECO:0000256" key="3">
    <source>
        <dbReference type="ARBA" id="ARBA00022559"/>
    </source>
</evidence>
<dbReference type="PANTHER" id="PTHR31517">
    <property type="match status" value="1"/>
</dbReference>
<evidence type="ECO:0000256" key="4">
    <source>
        <dbReference type="ARBA" id="ARBA00022617"/>
    </source>
</evidence>
<dbReference type="GO" id="GO:0020037">
    <property type="term" value="F:heme binding"/>
    <property type="evidence" value="ECO:0007669"/>
    <property type="project" value="UniProtKB-UniRule"/>
</dbReference>